<dbReference type="Proteomes" id="UP000623926">
    <property type="component" value="Chromosome"/>
</dbReference>
<dbReference type="AlphaFoldDB" id="A0ABD7D6L0"/>
<sequence>MEAAENITNLLGVGKPPAPSRWRGISDGFAIQMFSLLHISDSLIPQMGKTLGESDENPISRLFNLLSEEEGKEFSEVLVWAVKELGVALKKVEQGEVQPEGDGSVKKGSGASFSVRSSNVSAAFIQLVHDVVTGAPVADNDTLRKSLLVTSVSNFEVLFGKLAEEIYGVNRSALNNSDYTFSLQQLGDFDSLEDARQFLVERRVSALMRDSVDGWDKWLSGAVKGVSMAALPVDWKSTREVFARRNIVVHNGGVVNRMYISSLEQAGVAQKDLKLGVQLKIDSDYFSQAVQNILALGMILVAEIGRRLNKEASDELNQGLLFNADAAVRRKAWVASTAITSYLLSGKLNRASQLRAQMLNWVARKGMGEVDQVHKEVAGWDISGLSEEFSHYKAVLLGEKEEAIKVVEDLISGGKLALVEVALHPAYAELHDELPSLVARKQSASSSKKVAAAKKATKKVAKRIPRKPVVEEENKE</sequence>
<evidence type="ECO:0000256" key="1">
    <source>
        <dbReference type="SAM" id="MobiDB-lite"/>
    </source>
</evidence>
<evidence type="ECO:0000313" key="3">
    <source>
        <dbReference type="Proteomes" id="UP000623926"/>
    </source>
</evidence>
<gene>
    <name evidence="2" type="ORF">I6J42_21375</name>
</gene>
<proteinExistence type="predicted"/>
<feature type="compositionally biased region" description="Low complexity" evidence="1">
    <location>
        <begin position="441"/>
        <end position="450"/>
    </location>
</feature>
<protein>
    <submittedName>
        <fullName evidence="2">Uncharacterized protein</fullName>
    </submittedName>
</protein>
<evidence type="ECO:0000313" key="2">
    <source>
        <dbReference type="EMBL" id="QRV36316.1"/>
    </source>
</evidence>
<reference evidence="2 3" key="1">
    <citation type="submission" date="2021-02" db="EMBL/GenBank/DDBJ databases">
        <title>FDA dAtabase for Regulatory Grade micrObial Sequences (FDA-ARGOS): Supporting development and validation of Infectious Disease Dx tests.</title>
        <authorList>
            <person name="Sproer C."/>
            <person name="Gronow S."/>
            <person name="Severitt S."/>
            <person name="Schroder I."/>
            <person name="Tallon L."/>
            <person name="Sadzewicz L."/>
            <person name="Zhao X."/>
            <person name="Boylan J."/>
            <person name="Ott S."/>
            <person name="Bowen H."/>
            <person name="Vavikolanu K."/>
            <person name="Mehta A."/>
            <person name="Aluvathingal J."/>
            <person name="Nadendla S."/>
            <person name="Lowell S."/>
            <person name="Myers T."/>
            <person name="Yan Y."/>
            <person name="Sichtig H."/>
        </authorList>
    </citation>
    <scope>NUCLEOTIDE SEQUENCE [LARGE SCALE GENOMIC DNA]</scope>
    <source>
        <strain evidence="2 3">FDAARGOS_1212</strain>
    </source>
</reference>
<feature type="region of interest" description="Disordered" evidence="1">
    <location>
        <begin position="441"/>
        <end position="476"/>
    </location>
</feature>
<dbReference type="RefSeq" id="WP_128647776.1">
    <property type="nucleotide sequence ID" value="NZ_CP070245.1"/>
</dbReference>
<organism evidence="2 3">
    <name type="scientific">Streptomyces californicus</name>
    <dbReference type="NCBI Taxonomy" id="67351"/>
    <lineage>
        <taxon>Bacteria</taxon>
        <taxon>Bacillati</taxon>
        <taxon>Actinomycetota</taxon>
        <taxon>Actinomycetes</taxon>
        <taxon>Kitasatosporales</taxon>
        <taxon>Streptomycetaceae</taxon>
        <taxon>Streptomyces</taxon>
    </lineage>
</organism>
<name>A0ABD7D6L0_9ACTN</name>
<dbReference type="EMBL" id="CP070245">
    <property type="protein sequence ID" value="QRV36316.1"/>
    <property type="molecule type" value="Genomic_DNA"/>
</dbReference>
<accession>A0ABD7D6L0</accession>
<feature type="compositionally biased region" description="Basic residues" evidence="1">
    <location>
        <begin position="451"/>
        <end position="466"/>
    </location>
</feature>